<dbReference type="GO" id="GO:0005737">
    <property type="term" value="C:cytoplasm"/>
    <property type="evidence" value="ECO:0007669"/>
    <property type="project" value="InterPro"/>
</dbReference>
<dbReference type="EMBL" id="RKHR01000004">
    <property type="protein sequence ID" value="ROS01000.1"/>
    <property type="molecule type" value="Genomic_DNA"/>
</dbReference>
<dbReference type="InterPro" id="IPR029033">
    <property type="entry name" value="His_PPase_superfam"/>
</dbReference>
<dbReference type="Gene3D" id="3.40.50.1240">
    <property type="entry name" value="Phosphoglycerate mutase-like"/>
    <property type="match status" value="1"/>
</dbReference>
<dbReference type="NCBIfam" id="TIGR00249">
    <property type="entry name" value="sixA"/>
    <property type="match status" value="1"/>
</dbReference>
<dbReference type="Proteomes" id="UP000275394">
    <property type="component" value="Unassembled WGS sequence"/>
</dbReference>
<proteinExistence type="predicted"/>
<gene>
    <name evidence="1" type="ORF">EDC56_1423</name>
</gene>
<dbReference type="SUPFAM" id="SSF53254">
    <property type="entry name" value="Phosphoglycerate mutase-like"/>
    <property type="match status" value="1"/>
</dbReference>
<organism evidence="1 2">
    <name type="scientific">Sinobacterium caligoides</name>
    <dbReference type="NCBI Taxonomy" id="933926"/>
    <lineage>
        <taxon>Bacteria</taxon>
        <taxon>Pseudomonadati</taxon>
        <taxon>Pseudomonadota</taxon>
        <taxon>Gammaproteobacteria</taxon>
        <taxon>Cellvibrionales</taxon>
        <taxon>Spongiibacteraceae</taxon>
        <taxon>Sinobacterium</taxon>
    </lineage>
</organism>
<accession>A0A3N2DMI8</accession>
<dbReference type="InterPro" id="IPR004449">
    <property type="entry name" value="SixA"/>
</dbReference>
<evidence type="ECO:0000313" key="1">
    <source>
        <dbReference type="EMBL" id="ROS01000.1"/>
    </source>
</evidence>
<dbReference type="CDD" id="cd07067">
    <property type="entry name" value="HP_PGM_like"/>
    <property type="match status" value="1"/>
</dbReference>
<comment type="caution">
    <text evidence="1">The sequence shown here is derived from an EMBL/GenBank/DDBJ whole genome shotgun (WGS) entry which is preliminary data.</text>
</comment>
<dbReference type="GO" id="GO:0101006">
    <property type="term" value="F:protein histidine phosphatase activity"/>
    <property type="evidence" value="ECO:0007669"/>
    <property type="project" value="InterPro"/>
</dbReference>
<name>A0A3N2DMI8_9GAMM</name>
<evidence type="ECO:0000313" key="2">
    <source>
        <dbReference type="Proteomes" id="UP000275394"/>
    </source>
</evidence>
<keyword evidence="2" id="KW-1185">Reference proteome</keyword>
<dbReference type="AlphaFoldDB" id="A0A3N2DMI8"/>
<dbReference type="InterPro" id="IPR013078">
    <property type="entry name" value="His_Pase_superF_clade-1"/>
</dbReference>
<reference evidence="1 2" key="1">
    <citation type="submission" date="2018-11" db="EMBL/GenBank/DDBJ databases">
        <title>Genomic Encyclopedia of Type Strains, Phase IV (KMG-IV): sequencing the most valuable type-strain genomes for metagenomic binning, comparative biology and taxonomic classification.</title>
        <authorList>
            <person name="Goeker M."/>
        </authorList>
    </citation>
    <scope>NUCLEOTIDE SEQUENCE [LARGE SCALE GENOMIC DNA]</scope>
    <source>
        <strain evidence="1 2">DSM 100316</strain>
    </source>
</reference>
<sequence>MRHGEAAWDAPSDELRPLTERGQKLSSQVAGRLLEANELALKPERLIVSPYLRAQQTADCVLSVIGGVPKDHCELITPDGNPREVIEWLYGYVEQYPKLQSLMLITHNPFVSDLISLLVDGQPRRGDSALPVMDTSTLVLLETDLVAVGCCTLLGSYRA</sequence>
<dbReference type="Pfam" id="PF00300">
    <property type="entry name" value="His_Phos_1"/>
    <property type="match status" value="1"/>
</dbReference>
<protein>
    <submittedName>
        <fullName evidence="1">Phosphohistidine phosphatase SixA</fullName>
    </submittedName>
</protein>